<dbReference type="EnsemblMetazoa" id="GPAI046845-RA">
    <property type="protein sequence ID" value="GPAI046845-PA"/>
    <property type="gene ID" value="GPAI046845"/>
</dbReference>
<dbReference type="VEuPathDB" id="VectorBase:GPAI046845"/>
<evidence type="ECO:0000256" key="1">
    <source>
        <dbReference type="SAM" id="Phobius"/>
    </source>
</evidence>
<dbReference type="AlphaFoldDB" id="A0A1B0AII4"/>
<reference evidence="3" key="1">
    <citation type="submission" date="2014-03" db="EMBL/GenBank/DDBJ databases">
        <authorList>
            <person name="Aksoy S."/>
            <person name="Warren W."/>
            <person name="Wilson R.K."/>
        </authorList>
    </citation>
    <scope>NUCLEOTIDE SEQUENCE [LARGE SCALE GENOMIC DNA]</scope>
    <source>
        <strain evidence="3">IAEA</strain>
    </source>
</reference>
<evidence type="ECO:0000313" key="2">
    <source>
        <dbReference type="EnsemblMetazoa" id="GPAI046845-PA"/>
    </source>
</evidence>
<dbReference type="Proteomes" id="UP000092445">
    <property type="component" value="Unassembled WGS sequence"/>
</dbReference>
<accession>A0A1B0AII4</accession>
<feature type="transmembrane region" description="Helical" evidence="1">
    <location>
        <begin position="64"/>
        <end position="89"/>
    </location>
</feature>
<keyword evidence="1" id="KW-1133">Transmembrane helix</keyword>
<keyword evidence="3" id="KW-1185">Reference proteome</keyword>
<feature type="transmembrane region" description="Helical" evidence="1">
    <location>
        <begin position="6"/>
        <end position="27"/>
    </location>
</feature>
<name>A0A1B0AII4_GLOPL</name>
<protein>
    <submittedName>
        <fullName evidence="2">Uncharacterized protein</fullName>
    </submittedName>
</protein>
<reference evidence="2" key="2">
    <citation type="submission" date="2020-05" db="UniProtKB">
        <authorList>
            <consortium name="EnsemblMetazoa"/>
        </authorList>
    </citation>
    <scope>IDENTIFICATION</scope>
    <source>
        <strain evidence="2">IAEA</strain>
    </source>
</reference>
<sequence length="134" mass="15000">MPNSALVSSVISTILYLGSISPLLYCTKPSVISSKGRIIVPDTGELVSSSNFNFRIALWRPDDLLATAEVLLLSLSLLLLRLLLLYCIFTTLNNYYVYISIYMNIGGVGMRFIVARLALYIFTVAWQCSYVKIF</sequence>
<keyword evidence="1" id="KW-0812">Transmembrane</keyword>
<evidence type="ECO:0000313" key="3">
    <source>
        <dbReference type="Proteomes" id="UP000092445"/>
    </source>
</evidence>
<keyword evidence="1" id="KW-0472">Membrane</keyword>
<proteinExistence type="predicted"/>
<organism evidence="2 3">
    <name type="scientific">Glossina pallidipes</name>
    <name type="common">Tsetse fly</name>
    <dbReference type="NCBI Taxonomy" id="7398"/>
    <lineage>
        <taxon>Eukaryota</taxon>
        <taxon>Metazoa</taxon>
        <taxon>Ecdysozoa</taxon>
        <taxon>Arthropoda</taxon>
        <taxon>Hexapoda</taxon>
        <taxon>Insecta</taxon>
        <taxon>Pterygota</taxon>
        <taxon>Neoptera</taxon>
        <taxon>Endopterygota</taxon>
        <taxon>Diptera</taxon>
        <taxon>Brachycera</taxon>
        <taxon>Muscomorpha</taxon>
        <taxon>Hippoboscoidea</taxon>
        <taxon>Glossinidae</taxon>
        <taxon>Glossina</taxon>
    </lineage>
</organism>